<sequence>MMPRPCLLFYASLLFLIVFSYGGANAANILALTPVISHSHSMHVNVLTKALAARGHKLVVLSPDEEKEKNENITTILLEGAYSIDAFNSPLEHMPHSEGGLTSAHMMFYFGEETCRRLLFSEGNKRFYRDYRNHKFDLILIDVGAGECFMKYAHVFENTPIVAFTAVFSPHSYMKGDFDHPAYVPFMYSVLTDRMTFRERFLNWFWYRYFFLARPYLYLPRIDELSQEFFGFYYPTVQDLENRIALFLANEHFSITHPKPRVPASIPVAGLHIAPPKPLPKDLKTFVSTAKDGVIYFSLGSNFESRLMSDERKRLFLDAFAQLPQRVLWKYEDDSLPNIPSNVIIKKWFPQTDILGHNSTVLFITHNGFLGTQEAVHYGVPMLGIPLLIDQFKINAKVRSLGLGLRLDLKEITSSGQILDKIQAILNDPSYKQNAKRVSTSFRDRPMTPLDTAVYWTEYVIRHKGADQLQVASLDLNWFQYHLLDIYAVIGVTIYAIYYVLKKILGAIFKTDEKLKKS</sequence>
<dbReference type="GO" id="GO:0005783">
    <property type="term" value="C:endoplasmic reticulum"/>
    <property type="evidence" value="ECO:0007669"/>
    <property type="project" value="UniProtKB-SubCell"/>
</dbReference>
<keyword evidence="9" id="KW-0325">Glycoprotein</keyword>
<keyword evidence="6" id="KW-0256">Endoplasmic reticulum</keyword>
<evidence type="ECO:0000256" key="5">
    <source>
        <dbReference type="ARBA" id="ARBA00022692"/>
    </source>
</evidence>
<keyword evidence="12" id="KW-0732">Signal</keyword>
<accession>A0A873P530</accession>
<evidence type="ECO:0000256" key="8">
    <source>
        <dbReference type="ARBA" id="ARBA00023136"/>
    </source>
</evidence>
<reference evidence="13" key="2">
    <citation type="journal article" name="BMC Genomics">
        <title>Host plant adaptation in the polyphagous whitefly, Trialeurodes vaporariorum, is associated with transcriptional plasticity and altered sensitivity to insecticides.</title>
        <authorList>
            <person name="Pym A."/>
            <person name="Singh K.S."/>
            <person name="Nordgren A."/>
            <person name="Davies T.G.E."/>
            <person name="Zimmer C.T."/>
            <person name="Elias J."/>
            <person name="Slater R."/>
            <person name="Bass C."/>
        </authorList>
    </citation>
    <scope>NUCLEOTIDE SEQUENCE</scope>
</reference>
<comment type="similarity">
    <text evidence="2">Belongs to the UDP-glycosyltransferase family.</text>
</comment>
<evidence type="ECO:0000256" key="11">
    <source>
        <dbReference type="SAM" id="Phobius"/>
    </source>
</evidence>
<evidence type="ECO:0000256" key="2">
    <source>
        <dbReference type="ARBA" id="ARBA00009995"/>
    </source>
</evidence>
<dbReference type="InterPro" id="IPR050271">
    <property type="entry name" value="UDP-glycosyltransferase"/>
</dbReference>
<keyword evidence="4 13" id="KW-0808">Transferase</keyword>
<name>A0A873P530_TRIVP</name>
<dbReference type="GO" id="GO:0008194">
    <property type="term" value="F:UDP-glycosyltransferase activity"/>
    <property type="evidence" value="ECO:0007669"/>
    <property type="project" value="InterPro"/>
</dbReference>
<comment type="subcellular location">
    <subcellularLocation>
        <location evidence="10">Endomembrane system</location>
        <topology evidence="10">Single-pass type I membrane protein</topology>
    </subcellularLocation>
    <subcellularLocation>
        <location evidence="1">Endoplasmic reticulum</location>
    </subcellularLocation>
</comment>
<evidence type="ECO:0000256" key="6">
    <source>
        <dbReference type="ARBA" id="ARBA00022824"/>
    </source>
</evidence>
<keyword evidence="8 11" id="KW-0472">Membrane</keyword>
<dbReference type="FunFam" id="3.40.50.2000:FF:000050">
    <property type="entry name" value="UDP-glucuronosyltransferase"/>
    <property type="match status" value="1"/>
</dbReference>
<evidence type="ECO:0000256" key="1">
    <source>
        <dbReference type="ARBA" id="ARBA00004240"/>
    </source>
</evidence>
<dbReference type="SUPFAM" id="SSF53756">
    <property type="entry name" value="UDP-Glycosyltransferase/glycogen phosphorylase"/>
    <property type="match status" value="1"/>
</dbReference>
<feature type="signal peptide" evidence="12">
    <location>
        <begin position="1"/>
        <end position="26"/>
    </location>
</feature>
<evidence type="ECO:0000256" key="4">
    <source>
        <dbReference type="ARBA" id="ARBA00022679"/>
    </source>
</evidence>
<dbReference type="CDD" id="cd03784">
    <property type="entry name" value="GT1_Gtf-like"/>
    <property type="match status" value="1"/>
</dbReference>
<dbReference type="InterPro" id="IPR002213">
    <property type="entry name" value="UDP_glucos_trans"/>
</dbReference>
<keyword evidence="3" id="KW-0328">Glycosyltransferase</keyword>
<gene>
    <name evidence="13" type="primary">UGT354D2</name>
</gene>
<evidence type="ECO:0000256" key="9">
    <source>
        <dbReference type="ARBA" id="ARBA00023180"/>
    </source>
</evidence>
<dbReference type="Pfam" id="PF00201">
    <property type="entry name" value="UDPGT"/>
    <property type="match status" value="1"/>
</dbReference>
<feature type="transmembrane region" description="Helical" evidence="11">
    <location>
        <begin position="478"/>
        <end position="501"/>
    </location>
</feature>
<keyword evidence="5 11" id="KW-0812">Transmembrane</keyword>
<dbReference type="AlphaFoldDB" id="A0A873P530"/>
<dbReference type="PANTHER" id="PTHR48043:SF145">
    <property type="entry name" value="FI06409P-RELATED"/>
    <property type="match status" value="1"/>
</dbReference>
<evidence type="ECO:0000256" key="10">
    <source>
        <dbReference type="ARBA" id="ARBA00046288"/>
    </source>
</evidence>
<dbReference type="Gene3D" id="3.40.50.2000">
    <property type="entry name" value="Glycogen Phosphorylase B"/>
    <property type="match status" value="1"/>
</dbReference>
<dbReference type="PANTHER" id="PTHR48043">
    <property type="entry name" value="EG:EG0003.4 PROTEIN-RELATED"/>
    <property type="match status" value="1"/>
</dbReference>
<dbReference type="EMBL" id="MT012610">
    <property type="protein sequence ID" value="QPA18392.1"/>
    <property type="molecule type" value="mRNA"/>
</dbReference>
<organism evidence="13">
    <name type="scientific">Trialeurodes vaporariorum</name>
    <name type="common">Greenhouse whitefly</name>
    <name type="synonym">Aleyrodes vaporariorum</name>
    <dbReference type="NCBI Taxonomy" id="88556"/>
    <lineage>
        <taxon>Eukaryota</taxon>
        <taxon>Metazoa</taxon>
        <taxon>Ecdysozoa</taxon>
        <taxon>Arthropoda</taxon>
        <taxon>Hexapoda</taxon>
        <taxon>Insecta</taxon>
        <taxon>Pterygota</taxon>
        <taxon>Neoptera</taxon>
        <taxon>Paraneoptera</taxon>
        <taxon>Hemiptera</taxon>
        <taxon>Sternorrhyncha</taxon>
        <taxon>Aleyrodoidea</taxon>
        <taxon>Aleyrodidae</taxon>
        <taxon>Aleyrodinae</taxon>
        <taxon>Trialeurodes</taxon>
    </lineage>
</organism>
<proteinExistence type="evidence at transcript level"/>
<evidence type="ECO:0000313" key="13">
    <source>
        <dbReference type="EMBL" id="QPA18392.1"/>
    </source>
</evidence>
<reference evidence="13" key="1">
    <citation type="submission" date="2020-01" db="EMBL/GenBank/DDBJ databases">
        <authorList>
            <person name="Pym A.M."/>
            <person name="Bass C."/>
            <person name="Singh K.S."/>
        </authorList>
    </citation>
    <scope>NUCLEOTIDE SEQUENCE</scope>
</reference>
<feature type="chain" id="PRO_5032500439" evidence="12">
    <location>
        <begin position="27"/>
        <end position="518"/>
    </location>
</feature>
<keyword evidence="7 11" id="KW-1133">Transmembrane helix</keyword>
<protein>
    <submittedName>
        <fullName evidence="13">UDP-gluconosyltransferase</fullName>
    </submittedName>
</protein>
<evidence type="ECO:0000256" key="12">
    <source>
        <dbReference type="SAM" id="SignalP"/>
    </source>
</evidence>
<evidence type="ECO:0000256" key="7">
    <source>
        <dbReference type="ARBA" id="ARBA00022989"/>
    </source>
</evidence>
<evidence type="ECO:0000256" key="3">
    <source>
        <dbReference type="ARBA" id="ARBA00022676"/>
    </source>
</evidence>